<keyword evidence="2" id="KW-1185">Reference proteome</keyword>
<comment type="caution">
    <text evidence="1">The sequence shown here is derived from an EMBL/GenBank/DDBJ whole genome shotgun (WGS) entry which is preliminary data.</text>
</comment>
<evidence type="ECO:0008006" key="3">
    <source>
        <dbReference type="Google" id="ProtNLM"/>
    </source>
</evidence>
<dbReference type="PANTHER" id="PTHR30595:SF6">
    <property type="entry name" value="SCHLAFEN ALBA-2 DOMAIN-CONTAINING PROTEIN"/>
    <property type="match status" value="1"/>
</dbReference>
<evidence type="ECO:0000313" key="1">
    <source>
        <dbReference type="EMBL" id="MBC5660118.1"/>
    </source>
</evidence>
<organism evidence="1 2">
    <name type="scientific">Anaerosacchariphilus hominis</name>
    <dbReference type="NCBI Taxonomy" id="2763017"/>
    <lineage>
        <taxon>Bacteria</taxon>
        <taxon>Bacillati</taxon>
        <taxon>Bacillota</taxon>
        <taxon>Clostridia</taxon>
        <taxon>Lachnospirales</taxon>
        <taxon>Lachnospiraceae</taxon>
        <taxon>Anaerosacchariphilus</taxon>
    </lineage>
</organism>
<dbReference type="PANTHER" id="PTHR30595">
    <property type="entry name" value="GLPR-RELATED TRANSCRIPTIONAL REPRESSOR"/>
    <property type="match status" value="1"/>
</dbReference>
<reference evidence="1" key="1">
    <citation type="submission" date="2020-08" db="EMBL/GenBank/DDBJ databases">
        <title>Genome public.</title>
        <authorList>
            <person name="Liu C."/>
            <person name="Sun Q."/>
        </authorList>
    </citation>
    <scope>NUCLEOTIDE SEQUENCE</scope>
    <source>
        <strain evidence="1">NSJ-68</strain>
    </source>
</reference>
<dbReference type="Proteomes" id="UP000649345">
    <property type="component" value="Unassembled WGS sequence"/>
</dbReference>
<dbReference type="Pfam" id="PF13749">
    <property type="entry name" value="HATPase_c_4"/>
    <property type="match status" value="1"/>
</dbReference>
<dbReference type="AlphaFoldDB" id="A0A923LD68"/>
<protein>
    <recommendedName>
        <fullName evidence="3">ATP-dependent DNA helicase RecG C-terminal domain-containing protein</fullName>
    </recommendedName>
</protein>
<accession>A0A923LD68</accession>
<name>A0A923LD68_9FIRM</name>
<sequence length="158" mass="18223">MYVENANRATREGFITADNIEPNPKNPIIAAFFRNIGYADQLGSGVHNLFKYSKYYSGQEPEFIEGDVFKTIVPLNDEYSYDFVADKQEIKSADNNVRVPIRSADNKIMRKQQTKVLEYIKENGKITSHQAEILLQVKQRRARVILREMVEAGMQENM</sequence>
<dbReference type="EMBL" id="JACOOR010000005">
    <property type="protein sequence ID" value="MBC5660118.1"/>
    <property type="molecule type" value="Genomic_DNA"/>
</dbReference>
<dbReference type="InterPro" id="IPR038475">
    <property type="entry name" value="RecG_C_sf"/>
</dbReference>
<gene>
    <name evidence="1" type="ORF">H8S44_10080</name>
</gene>
<proteinExistence type="predicted"/>
<evidence type="ECO:0000313" key="2">
    <source>
        <dbReference type="Proteomes" id="UP000649345"/>
    </source>
</evidence>
<dbReference type="Gene3D" id="3.30.565.60">
    <property type="match status" value="1"/>
</dbReference>